<protein>
    <submittedName>
        <fullName evidence="2">Nucleoside-diphosphate-sugar epimerase</fullName>
    </submittedName>
</protein>
<dbReference type="AlphaFoldDB" id="A0A1H6Y6I2"/>
<gene>
    <name evidence="2" type="ORF">SAMN04244579_03945</name>
</gene>
<proteinExistence type="predicted"/>
<sequence>MKKCGLKGWQGEYMKVFVTGVTGYIGGSVAMRLLEAGHSVRGLARNEGQFDALRALGIEPVHGSLDDTQLLMREARAADAVINAASSDHRGAVESLLAALAGSGKALLHTRGSSIVGDAVAGSRLNGKVYDEHTPLDVMPEKSGRHALDTLVCQTEGVRGIVVCNSLIYGRGRGLQRDSVQIPALVSQAQESGVVRTVGPGLNRWSTIHVEDMSDLYLLTLEQARGRGFYFVENGESSFAEIAQSIARRLGISRIKQWTEAEAISYWGLNKARYSLGSNSRVRATRAREELGWKPSHPSVIQWILESL</sequence>
<name>A0A1H6Y6I2_9GAMM</name>
<dbReference type="InterPro" id="IPR036291">
    <property type="entry name" value="NAD(P)-bd_dom_sf"/>
</dbReference>
<feature type="domain" description="NAD-dependent epimerase/dehydratase" evidence="1">
    <location>
        <begin position="16"/>
        <end position="224"/>
    </location>
</feature>
<evidence type="ECO:0000259" key="1">
    <source>
        <dbReference type="Pfam" id="PF01370"/>
    </source>
</evidence>
<dbReference type="Proteomes" id="UP000199005">
    <property type="component" value="Unassembled WGS sequence"/>
</dbReference>
<accession>A0A1H6Y6I2</accession>
<dbReference type="Gene3D" id="3.40.50.720">
    <property type="entry name" value="NAD(P)-binding Rossmann-like Domain"/>
    <property type="match status" value="1"/>
</dbReference>
<dbReference type="SUPFAM" id="SSF51735">
    <property type="entry name" value="NAD(P)-binding Rossmann-fold domains"/>
    <property type="match status" value="1"/>
</dbReference>
<organism evidence="2 3">
    <name type="scientific">Azotobacter beijerinckii</name>
    <dbReference type="NCBI Taxonomy" id="170623"/>
    <lineage>
        <taxon>Bacteria</taxon>
        <taxon>Pseudomonadati</taxon>
        <taxon>Pseudomonadota</taxon>
        <taxon>Gammaproteobacteria</taxon>
        <taxon>Pseudomonadales</taxon>
        <taxon>Pseudomonadaceae</taxon>
        <taxon>Azotobacter</taxon>
    </lineage>
</organism>
<dbReference type="InterPro" id="IPR051783">
    <property type="entry name" value="NAD(P)-dependent_oxidoreduct"/>
</dbReference>
<evidence type="ECO:0000313" key="2">
    <source>
        <dbReference type="EMBL" id="SEJ32792.1"/>
    </source>
</evidence>
<reference evidence="2 3" key="1">
    <citation type="submission" date="2016-10" db="EMBL/GenBank/DDBJ databases">
        <authorList>
            <person name="de Groot N.N."/>
        </authorList>
    </citation>
    <scope>NUCLEOTIDE SEQUENCE [LARGE SCALE GENOMIC DNA]</scope>
    <source>
        <strain evidence="2 3">DSM 1041</strain>
    </source>
</reference>
<dbReference type="GO" id="GO:0004029">
    <property type="term" value="F:aldehyde dehydrogenase (NAD+) activity"/>
    <property type="evidence" value="ECO:0007669"/>
    <property type="project" value="TreeGrafter"/>
</dbReference>
<dbReference type="PANTHER" id="PTHR48079:SF6">
    <property type="entry name" value="NAD(P)-BINDING DOMAIN-CONTAINING PROTEIN-RELATED"/>
    <property type="match status" value="1"/>
</dbReference>
<dbReference type="STRING" id="170623.SAMN04244579_03945"/>
<dbReference type="PANTHER" id="PTHR48079">
    <property type="entry name" value="PROTEIN YEEZ"/>
    <property type="match status" value="1"/>
</dbReference>
<dbReference type="InterPro" id="IPR001509">
    <property type="entry name" value="Epimerase_deHydtase"/>
</dbReference>
<dbReference type="GO" id="GO:0005737">
    <property type="term" value="C:cytoplasm"/>
    <property type="evidence" value="ECO:0007669"/>
    <property type="project" value="TreeGrafter"/>
</dbReference>
<dbReference type="Pfam" id="PF01370">
    <property type="entry name" value="Epimerase"/>
    <property type="match status" value="1"/>
</dbReference>
<dbReference type="EMBL" id="FNYO01000072">
    <property type="protein sequence ID" value="SEJ32792.1"/>
    <property type="molecule type" value="Genomic_DNA"/>
</dbReference>
<evidence type="ECO:0000313" key="3">
    <source>
        <dbReference type="Proteomes" id="UP000199005"/>
    </source>
</evidence>